<dbReference type="EMBL" id="FOTI01000008">
    <property type="protein sequence ID" value="SFL34096.1"/>
    <property type="molecule type" value="Genomic_DNA"/>
</dbReference>
<dbReference type="Proteomes" id="UP000199006">
    <property type="component" value="Unassembled WGS sequence"/>
</dbReference>
<gene>
    <name evidence="2" type="ORF">SAMN02983006_00899</name>
</gene>
<dbReference type="InterPro" id="IPR000719">
    <property type="entry name" value="Prot_kinase_dom"/>
</dbReference>
<reference evidence="2 3" key="1">
    <citation type="submission" date="2016-10" db="EMBL/GenBank/DDBJ databases">
        <authorList>
            <person name="de Groot N.N."/>
        </authorList>
    </citation>
    <scope>NUCLEOTIDE SEQUENCE [LARGE SCALE GENOMIC DNA]</scope>
    <source>
        <strain evidence="2 3">ATCC 51327</strain>
    </source>
</reference>
<dbReference type="GO" id="GO:0005524">
    <property type="term" value="F:ATP binding"/>
    <property type="evidence" value="ECO:0007669"/>
    <property type="project" value="InterPro"/>
</dbReference>
<proteinExistence type="predicted"/>
<dbReference type="RefSeq" id="WP_089860344.1">
    <property type="nucleotide sequence ID" value="NZ_FOTI01000008.1"/>
</dbReference>
<dbReference type="AlphaFoldDB" id="A0A1I4GY97"/>
<accession>A0A1I4GY97</accession>
<name>A0A1I4GY97_9FIRM</name>
<feature type="domain" description="Protein kinase" evidence="1">
    <location>
        <begin position="35"/>
        <end position="269"/>
    </location>
</feature>
<evidence type="ECO:0000313" key="3">
    <source>
        <dbReference type="Proteomes" id="UP000199006"/>
    </source>
</evidence>
<dbReference type="PROSITE" id="PS50011">
    <property type="entry name" value="PROTEIN_KINASE_DOM"/>
    <property type="match status" value="1"/>
</dbReference>
<keyword evidence="3" id="KW-1185">Reference proteome</keyword>
<dbReference type="STRING" id="29563.SAMN02983006_00899"/>
<keyword evidence="2" id="KW-0808">Transferase</keyword>
<evidence type="ECO:0000259" key="1">
    <source>
        <dbReference type="PROSITE" id="PS50011"/>
    </source>
</evidence>
<dbReference type="GO" id="GO:0004672">
    <property type="term" value="F:protein kinase activity"/>
    <property type="evidence" value="ECO:0007669"/>
    <property type="project" value="InterPro"/>
</dbReference>
<dbReference type="Pfam" id="PF06293">
    <property type="entry name" value="Kdo"/>
    <property type="match status" value="1"/>
</dbReference>
<organism evidence="2 3">
    <name type="scientific">Halanaerobium salsuginis</name>
    <dbReference type="NCBI Taxonomy" id="29563"/>
    <lineage>
        <taxon>Bacteria</taxon>
        <taxon>Bacillati</taxon>
        <taxon>Bacillota</taxon>
        <taxon>Clostridia</taxon>
        <taxon>Halanaerobiales</taxon>
        <taxon>Halanaerobiaceae</taxon>
        <taxon>Halanaerobium</taxon>
    </lineage>
</organism>
<dbReference type="SUPFAM" id="SSF56112">
    <property type="entry name" value="Protein kinase-like (PK-like)"/>
    <property type="match status" value="1"/>
</dbReference>
<evidence type="ECO:0000313" key="2">
    <source>
        <dbReference type="EMBL" id="SFL34096.1"/>
    </source>
</evidence>
<dbReference type="OrthoDB" id="9773772at2"/>
<protein>
    <submittedName>
        <fullName evidence="2">tRNA A-37 threonylcarbamoyl transferase component Bud32</fullName>
    </submittedName>
</protein>
<sequence length="269" mass="31981">MSLENNSFINYTKDEIKVIVRADLDPIWVDKFIAEHCENKSGNYQAETLYNKRNKISRFTDPILERDIAVKEFHLEKKYDQLRFRFLDSKAVRSLKIARALQEIGLLTPEPLAVIEKRAENKEIIYSYYITDYLNYDFNLLDIAKKMDHPERYKVAELMPQLAAELKRMHAAGIVHNDLHAGNILVKNFSNQPEIFYIDLNRGRIKTDLARKEKIADLKRLKLTTHEQKIFLKEYAGKNWQGYQKELQRARARRRTFVKLKRKVRNFFN</sequence>
<dbReference type="Gene3D" id="1.10.510.10">
    <property type="entry name" value="Transferase(Phosphotransferase) domain 1"/>
    <property type="match status" value="1"/>
</dbReference>
<dbReference type="InterPro" id="IPR011009">
    <property type="entry name" value="Kinase-like_dom_sf"/>
</dbReference>